<evidence type="ECO:0000313" key="1">
    <source>
        <dbReference type="EMBL" id="KAF5397052.1"/>
    </source>
</evidence>
<accession>A0A8J4SLN7</accession>
<dbReference type="AlphaFoldDB" id="A0A8J4SLN7"/>
<name>A0A8J4SLN7_9TREM</name>
<sequence>MCAGKFSFHSVKPILTDGRKSASVDDLRTKGYVVPYSCRPPVSSISKNLGRLIFCQAGCFMQQLPRINAGSTAAERSTLFSMLLWSASSGPSLCPLRDLPKTRMPAITAPPSSNSDGVFRTDKKPICSDAIPLRVTRRPRTGDRTVTK</sequence>
<dbReference type="Proteomes" id="UP000748531">
    <property type="component" value="Unassembled WGS sequence"/>
</dbReference>
<evidence type="ECO:0000313" key="2">
    <source>
        <dbReference type="Proteomes" id="UP000748531"/>
    </source>
</evidence>
<protein>
    <submittedName>
        <fullName evidence="1">Uncharacterized protein</fullName>
    </submittedName>
</protein>
<dbReference type="OrthoDB" id="9939933at2759"/>
<keyword evidence="2" id="KW-1185">Reference proteome</keyword>
<dbReference type="EMBL" id="LUCH01006855">
    <property type="protein sequence ID" value="KAF5397052.1"/>
    <property type="molecule type" value="Genomic_DNA"/>
</dbReference>
<reference evidence="1" key="1">
    <citation type="submission" date="2019-05" db="EMBL/GenBank/DDBJ databases">
        <title>Annotation for the trematode Paragonimus heterotremus.</title>
        <authorList>
            <person name="Choi Y.-J."/>
        </authorList>
    </citation>
    <scope>NUCLEOTIDE SEQUENCE</scope>
    <source>
        <strain evidence="1">LC</strain>
    </source>
</reference>
<proteinExistence type="predicted"/>
<comment type="caution">
    <text evidence="1">The sequence shown here is derived from an EMBL/GenBank/DDBJ whole genome shotgun (WGS) entry which is preliminary data.</text>
</comment>
<organism evidence="1 2">
    <name type="scientific">Paragonimus heterotremus</name>
    <dbReference type="NCBI Taxonomy" id="100268"/>
    <lineage>
        <taxon>Eukaryota</taxon>
        <taxon>Metazoa</taxon>
        <taxon>Spiralia</taxon>
        <taxon>Lophotrochozoa</taxon>
        <taxon>Platyhelminthes</taxon>
        <taxon>Trematoda</taxon>
        <taxon>Digenea</taxon>
        <taxon>Plagiorchiida</taxon>
        <taxon>Troglotremata</taxon>
        <taxon>Troglotrematidae</taxon>
        <taxon>Paragonimus</taxon>
    </lineage>
</organism>
<gene>
    <name evidence="1" type="ORF">PHET_09933</name>
</gene>